<proteinExistence type="predicted"/>
<gene>
    <name evidence="2" type="ORF">MBELCI_0748</name>
</gene>
<evidence type="ECO:0000313" key="2">
    <source>
        <dbReference type="EMBL" id="GAD54696.1"/>
    </source>
</evidence>
<evidence type="ECO:0000259" key="1">
    <source>
        <dbReference type="Pfam" id="PF01548"/>
    </source>
</evidence>
<name>U2YIT6_9RHOB</name>
<dbReference type="GO" id="GO:0006313">
    <property type="term" value="P:DNA transposition"/>
    <property type="evidence" value="ECO:0007669"/>
    <property type="project" value="InterPro"/>
</dbReference>
<dbReference type="STRING" id="1337093.MBELCI_0748"/>
<dbReference type="EMBL" id="BATB01000005">
    <property type="protein sequence ID" value="GAD54696.1"/>
    <property type="molecule type" value="Genomic_DNA"/>
</dbReference>
<feature type="domain" description="Transposase IS110-like N-terminal" evidence="1">
    <location>
        <begin position="7"/>
        <end position="111"/>
    </location>
</feature>
<dbReference type="Pfam" id="PF01548">
    <property type="entry name" value="DEDD_Tnp_IS110"/>
    <property type="match status" value="1"/>
</dbReference>
<dbReference type="AlphaFoldDB" id="U2YIT6"/>
<organism evidence="2 3">
    <name type="scientific">Limimaricola cinnabarinus LL-001</name>
    <dbReference type="NCBI Taxonomy" id="1337093"/>
    <lineage>
        <taxon>Bacteria</taxon>
        <taxon>Pseudomonadati</taxon>
        <taxon>Pseudomonadota</taxon>
        <taxon>Alphaproteobacteria</taxon>
        <taxon>Rhodobacterales</taxon>
        <taxon>Paracoccaceae</taxon>
        <taxon>Limimaricola</taxon>
    </lineage>
</organism>
<evidence type="ECO:0000313" key="3">
    <source>
        <dbReference type="Proteomes" id="UP000016566"/>
    </source>
</evidence>
<protein>
    <submittedName>
        <fullName evidence="2">Mobile element protein</fullName>
    </submittedName>
</protein>
<dbReference type="PANTHER" id="PTHR33055">
    <property type="entry name" value="TRANSPOSASE FOR INSERTION SEQUENCE ELEMENT IS1111A"/>
    <property type="match status" value="1"/>
</dbReference>
<dbReference type="PANTHER" id="PTHR33055:SF3">
    <property type="entry name" value="PUTATIVE TRANSPOSASE FOR IS117-RELATED"/>
    <property type="match status" value="1"/>
</dbReference>
<dbReference type="InterPro" id="IPR047650">
    <property type="entry name" value="Transpos_IS110"/>
</dbReference>
<dbReference type="Proteomes" id="UP000016566">
    <property type="component" value="Unassembled WGS sequence"/>
</dbReference>
<dbReference type="GO" id="GO:0003677">
    <property type="term" value="F:DNA binding"/>
    <property type="evidence" value="ECO:0007669"/>
    <property type="project" value="InterPro"/>
</dbReference>
<keyword evidence="3" id="KW-1185">Reference proteome</keyword>
<comment type="caution">
    <text evidence="2">The sequence shown here is derived from an EMBL/GenBank/DDBJ whole genome shotgun (WGS) entry which is preliminary data.</text>
</comment>
<dbReference type="GO" id="GO:0004803">
    <property type="term" value="F:transposase activity"/>
    <property type="evidence" value="ECO:0007669"/>
    <property type="project" value="InterPro"/>
</dbReference>
<reference evidence="2" key="1">
    <citation type="journal article" date="2013" name="Genome Announc.">
        <title>Draft Genome Sequence of Loktanella cinnabarina LL-001T, Isolated from Deep-Sea Floor Sediment.</title>
        <authorList>
            <person name="Nishi S."/>
            <person name="Tsubouchi T."/>
            <person name="Takaki Y."/>
            <person name="Koyanagi R."/>
            <person name="Satoh N."/>
            <person name="Maruyama T."/>
            <person name="Hatada Y."/>
        </authorList>
    </citation>
    <scope>NUCLEOTIDE SEQUENCE [LARGE SCALE GENOMIC DNA]</scope>
    <source>
        <strain evidence="2">LL-001</strain>
    </source>
</reference>
<dbReference type="InterPro" id="IPR002525">
    <property type="entry name" value="Transp_IS110-like_N"/>
</dbReference>
<sequence>MKEVSIIGVDLAKQVFQLHGATADGEVVFRKKLSRKQFAVFMEAHPRCRVAMEACATAHHWARMLTGFGHEVRLIAPKFVRPYVKTQKNDMADAEAIVEAATPPTMRFVERSCPNAWCKRLRAEPLA</sequence>
<accession>U2YIT6</accession>
<dbReference type="eggNOG" id="COG3547">
    <property type="taxonomic scope" value="Bacteria"/>
</dbReference>